<evidence type="ECO:0000313" key="3">
    <source>
        <dbReference type="Proteomes" id="UP001626628"/>
    </source>
</evidence>
<proteinExistence type="predicted"/>
<protein>
    <recommendedName>
        <fullName evidence="4">WXG100 family type VII secretion target</fullName>
    </recommendedName>
</protein>
<accession>A0ABZ2QU22</accession>
<dbReference type="EMBL" id="CP147982">
    <property type="protein sequence ID" value="WXK79553.1"/>
    <property type="molecule type" value="Genomic_DNA"/>
</dbReference>
<keyword evidence="3" id="KW-1185">Reference proteome</keyword>
<organism evidence="2 3">
    <name type="scientific">Streptomyces sirii</name>
    <dbReference type="NCBI Taxonomy" id="3127701"/>
    <lineage>
        <taxon>Bacteria</taxon>
        <taxon>Bacillati</taxon>
        <taxon>Actinomycetota</taxon>
        <taxon>Actinomycetes</taxon>
        <taxon>Kitasatosporales</taxon>
        <taxon>Streptomycetaceae</taxon>
        <taxon>Streptomyces</taxon>
    </lineage>
</organism>
<gene>
    <name evidence="2" type="ORF">WAB15_28115</name>
</gene>
<evidence type="ECO:0000256" key="1">
    <source>
        <dbReference type="SAM" id="MobiDB-lite"/>
    </source>
</evidence>
<reference evidence="2 3" key="1">
    <citation type="submission" date="2024-03" db="EMBL/GenBank/DDBJ databases">
        <title>The complete genome of Streptomyces sirii sp.nov.</title>
        <authorList>
            <person name="Zakalyukina Y.V."/>
            <person name="Belik A.R."/>
            <person name="Biryukov M.V."/>
            <person name="Baturina O.A."/>
            <person name="Kabilov M.R."/>
        </authorList>
    </citation>
    <scope>NUCLEOTIDE SEQUENCE [LARGE SCALE GENOMIC DNA]</scope>
    <source>
        <strain evidence="2 3">BP-8</strain>
    </source>
</reference>
<sequence length="112" mass="11998">MAGSGYDVDPAVLKAQGGVFGDIGSEFSAAAKKLKATLKDAEEWGSDEFVTIFNDFYKPVSEGIVDSMPHLGEEISKIGEKLAAMGAQYTATEHDQQQHLDKYAASRPDITG</sequence>
<feature type="compositionally biased region" description="Basic and acidic residues" evidence="1">
    <location>
        <begin position="92"/>
        <end position="104"/>
    </location>
</feature>
<evidence type="ECO:0000313" key="2">
    <source>
        <dbReference type="EMBL" id="WXK79553.1"/>
    </source>
</evidence>
<evidence type="ECO:0008006" key="4">
    <source>
        <dbReference type="Google" id="ProtNLM"/>
    </source>
</evidence>
<dbReference type="RefSeq" id="WP_399151128.1">
    <property type="nucleotide sequence ID" value="NZ_CP147982.1"/>
</dbReference>
<name>A0ABZ2QU22_9ACTN</name>
<feature type="region of interest" description="Disordered" evidence="1">
    <location>
        <begin position="91"/>
        <end position="112"/>
    </location>
</feature>
<dbReference type="Proteomes" id="UP001626628">
    <property type="component" value="Chromosome"/>
</dbReference>